<dbReference type="EC" id="2.7.13.3" evidence="3"/>
<dbReference type="KEGG" id="hrr:HZS55_20530"/>
<dbReference type="SMART" id="SM00387">
    <property type="entry name" value="HATPase_c"/>
    <property type="match status" value="1"/>
</dbReference>
<organism evidence="15 16">
    <name type="scientific">Halosimplex rubrum</name>
    <dbReference type="NCBI Taxonomy" id="869889"/>
    <lineage>
        <taxon>Archaea</taxon>
        <taxon>Methanobacteriati</taxon>
        <taxon>Methanobacteriota</taxon>
        <taxon>Stenosarchaea group</taxon>
        <taxon>Halobacteria</taxon>
        <taxon>Halobacteriales</taxon>
        <taxon>Haloarculaceae</taxon>
        <taxon>Halosimplex</taxon>
    </lineage>
</organism>
<dbReference type="RefSeq" id="WP_179909397.1">
    <property type="nucleotide sequence ID" value="NZ_CP058910.1"/>
</dbReference>
<dbReference type="PROSITE" id="PS50109">
    <property type="entry name" value="HIS_KIN"/>
    <property type="match status" value="1"/>
</dbReference>
<evidence type="ECO:0000259" key="13">
    <source>
        <dbReference type="PROSITE" id="PS50112"/>
    </source>
</evidence>
<dbReference type="InterPro" id="IPR000014">
    <property type="entry name" value="PAS"/>
</dbReference>
<dbReference type="Pfam" id="PF02518">
    <property type="entry name" value="HATPase_c"/>
    <property type="match status" value="1"/>
</dbReference>
<evidence type="ECO:0000259" key="14">
    <source>
        <dbReference type="PROSITE" id="PS50113"/>
    </source>
</evidence>
<evidence type="ECO:0000256" key="2">
    <source>
        <dbReference type="ARBA" id="ARBA00004141"/>
    </source>
</evidence>
<dbReference type="SUPFAM" id="SSF55785">
    <property type="entry name" value="PYP-like sensor domain (PAS domain)"/>
    <property type="match status" value="1"/>
</dbReference>
<dbReference type="SMART" id="SM00086">
    <property type="entry name" value="PAC"/>
    <property type="match status" value="1"/>
</dbReference>
<dbReference type="Pfam" id="PF13426">
    <property type="entry name" value="PAS_9"/>
    <property type="match status" value="1"/>
</dbReference>
<comment type="subcellular location">
    <subcellularLocation>
        <location evidence="2">Membrane</location>
        <topology evidence="2">Multi-pass membrane protein</topology>
    </subcellularLocation>
</comment>
<dbReference type="GO" id="GO:0005524">
    <property type="term" value="F:ATP binding"/>
    <property type="evidence" value="ECO:0007669"/>
    <property type="project" value="UniProtKB-KW"/>
</dbReference>
<evidence type="ECO:0000256" key="1">
    <source>
        <dbReference type="ARBA" id="ARBA00000085"/>
    </source>
</evidence>
<dbReference type="InterPro" id="IPR005467">
    <property type="entry name" value="His_kinase_dom"/>
</dbReference>
<comment type="catalytic activity">
    <reaction evidence="1">
        <text>ATP + protein L-histidine = ADP + protein N-phospho-L-histidine.</text>
        <dbReference type="EC" id="2.7.13.3"/>
    </reaction>
</comment>
<evidence type="ECO:0000256" key="4">
    <source>
        <dbReference type="ARBA" id="ARBA00022679"/>
    </source>
</evidence>
<dbReference type="SMART" id="SM00091">
    <property type="entry name" value="PAS"/>
    <property type="match status" value="1"/>
</dbReference>
<evidence type="ECO:0000256" key="11">
    <source>
        <dbReference type="ARBA" id="ARBA00023136"/>
    </source>
</evidence>
<dbReference type="CDD" id="cd00130">
    <property type="entry name" value="PAS"/>
    <property type="match status" value="1"/>
</dbReference>
<dbReference type="EMBL" id="CP058910">
    <property type="protein sequence ID" value="QLH79532.1"/>
    <property type="molecule type" value="Genomic_DNA"/>
</dbReference>
<dbReference type="SUPFAM" id="SSF55874">
    <property type="entry name" value="ATPase domain of HSP90 chaperone/DNA topoisomerase II/histidine kinase"/>
    <property type="match status" value="1"/>
</dbReference>
<keyword evidence="10" id="KW-0902">Two-component regulatory system</keyword>
<dbReference type="Gene3D" id="3.30.565.10">
    <property type="entry name" value="Histidine kinase-like ATPase, C-terminal domain"/>
    <property type="match status" value="1"/>
</dbReference>
<dbReference type="AlphaFoldDB" id="A0A7D5TP82"/>
<keyword evidence="16" id="KW-1185">Reference proteome</keyword>
<sequence length="349" mass="38307">MSVFRGVTLPSAFDDLDTGITLHDPESGAILDVNERLEQLYGYSAAELREMSVGEYTAPSTKYTESEATRRIRAAAAGERQSFEWQIERATGELRWVRVRLSPTTIDGEECVLAEIDDITEYRTRERRLRLLSRIVRHNLRNRMDLVRGRAAHVGRAVDDEALSAEAETIARVADEVGGLSDSVTQIEEMAEPDATEREPTNVRAVVGPVVQGARESYPDAELSLVVDENAWLMADEGLRYALEHAVENAIEHNDRESPTVEVTVTADDGGQCVIRVADDGPPIPDVETDVLDETVAASSTYHGTGVGLWVMQWCVNSLGGELSFAANEPGGNVVTVSLPRVDERDASR</sequence>
<keyword evidence="4" id="KW-0808">Transferase</keyword>
<dbReference type="GO" id="GO:0000156">
    <property type="term" value="F:phosphorelay response regulator activity"/>
    <property type="evidence" value="ECO:0007669"/>
    <property type="project" value="TreeGrafter"/>
</dbReference>
<keyword evidence="7 15" id="KW-0418">Kinase</keyword>
<evidence type="ECO:0000256" key="10">
    <source>
        <dbReference type="ARBA" id="ARBA00023012"/>
    </source>
</evidence>
<dbReference type="GO" id="GO:0007234">
    <property type="term" value="P:osmosensory signaling via phosphorelay pathway"/>
    <property type="evidence" value="ECO:0007669"/>
    <property type="project" value="TreeGrafter"/>
</dbReference>
<dbReference type="PANTHER" id="PTHR42878:SF7">
    <property type="entry name" value="SENSOR HISTIDINE KINASE GLRK"/>
    <property type="match status" value="1"/>
</dbReference>
<protein>
    <recommendedName>
        <fullName evidence="3">histidine kinase</fullName>
        <ecNumber evidence="3">2.7.13.3</ecNumber>
    </recommendedName>
</protein>
<gene>
    <name evidence="15" type="ORF">HZS55_20530</name>
</gene>
<dbReference type="GO" id="GO:0004673">
    <property type="term" value="F:protein histidine kinase activity"/>
    <property type="evidence" value="ECO:0007669"/>
    <property type="project" value="UniProtKB-EC"/>
</dbReference>
<dbReference type="GeneID" id="56080303"/>
<dbReference type="NCBIfam" id="TIGR00229">
    <property type="entry name" value="sensory_box"/>
    <property type="match status" value="1"/>
</dbReference>
<keyword evidence="9" id="KW-1133">Transmembrane helix</keyword>
<evidence type="ECO:0000256" key="8">
    <source>
        <dbReference type="ARBA" id="ARBA00022840"/>
    </source>
</evidence>
<keyword evidence="5" id="KW-0812">Transmembrane</keyword>
<accession>A0A7D5TP82</accession>
<keyword evidence="8" id="KW-0067">ATP-binding</keyword>
<feature type="domain" description="PAS" evidence="13">
    <location>
        <begin position="5"/>
        <end position="79"/>
    </location>
</feature>
<dbReference type="OrthoDB" id="327291at2157"/>
<evidence type="ECO:0000256" key="9">
    <source>
        <dbReference type="ARBA" id="ARBA00022989"/>
    </source>
</evidence>
<dbReference type="PROSITE" id="PS50112">
    <property type="entry name" value="PAS"/>
    <property type="match status" value="1"/>
</dbReference>
<dbReference type="InterPro" id="IPR035965">
    <property type="entry name" value="PAS-like_dom_sf"/>
</dbReference>
<dbReference type="InterPro" id="IPR003594">
    <property type="entry name" value="HATPase_dom"/>
</dbReference>
<reference evidence="15 16" key="1">
    <citation type="submission" date="2020-07" db="EMBL/GenBank/DDBJ databases">
        <title>Halosimplex pelagicum sp. nov. and Halosimplex rubrum sp. nov., isolated from salted brown alga Laminaria, and emended description of the genus Halosimplex.</title>
        <authorList>
            <person name="Cui H."/>
        </authorList>
    </citation>
    <scope>NUCLEOTIDE SEQUENCE [LARGE SCALE GENOMIC DNA]</scope>
    <source>
        <strain evidence="15 16">R27</strain>
    </source>
</reference>
<dbReference type="GO" id="GO:0016020">
    <property type="term" value="C:membrane"/>
    <property type="evidence" value="ECO:0007669"/>
    <property type="project" value="UniProtKB-SubCell"/>
</dbReference>
<feature type="domain" description="Histidine kinase" evidence="12">
    <location>
        <begin position="135"/>
        <end position="343"/>
    </location>
</feature>
<evidence type="ECO:0000256" key="7">
    <source>
        <dbReference type="ARBA" id="ARBA00022777"/>
    </source>
</evidence>
<keyword evidence="11" id="KW-0472">Membrane</keyword>
<dbReference type="Proteomes" id="UP000509667">
    <property type="component" value="Chromosome"/>
</dbReference>
<evidence type="ECO:0000313" key="15">
    <source>
        <dbReference type="EMBL" id="QLH79532.1"/>
    </source>
</evidence>
<dbReference type="PROSITE" id="PS50113">
    <property type="entry name" value="PAC"/>
    <property type="match status" value="1"/>
</dbReference>
<evidence type="ECO:0000313" key="16">
    <source>
        <dbReference type="Proteomes" id="UP000509667"/>
    </source>
</evidence>
<dbReference type="InterPro" id="IPR050351">
    <property type="entry name" value="BphY/WalK/GraS-like"/>
</dbReference>
<dbReference type="PANTHER" id="PTHR42878">
    <property type="entry name" value="TWO-COMPONENT HISTIDINE KINASE"/>
    <property type="match status" value="1"/>
</dbReference>
<dbReference type="InterPro" id="IPR001610">
    <property type="entry name" value="PAC"/>
</dbReference>
<dbReference type="InterPro" id="IPR036890">
    <property type="entry name" value="HATPase_C_sf"/>
</dbReference>
<evidence type="ECO:0000256" key="3">
    <source>
        <dbReference type="ARBA" id="ARBA00012438"/>
    </source>
</evidence>
<name>A0A7D5TP82_9EURY</name>
<feature type="domain" description="PAC" evidence="14">
    <location>
        <begin position="81"/>
        <end position="131"/>
    </location>
</feature>
<evidence type="ECO:0000256" key="5">
    <source>
        <dbReference type="ARBA" id="ARBA00022692"/>
    </source>
</evidence>
<evidence type="ECO:0000259" key="12">
    <source>
        <dbReference type="PROSITE" id="PS50109"/>
    </source>
</evidence>
<keyword evidence="6" id="KW-0547">Nucleotide-binding</keyword>
<proteinExistence type="predicted"/>
<dbReference type="InterPro" id="IPR000700">
    <property type="entry name" value="PAS-assoc_C"/>
</dbReference>
<evidence type="ECO:0000256" key="6">
    <source>
        <dbReference type="ARBA" id="ARBA00022741"/>
    </source>
</evidence>
<dbReference type="Gene3D" id="3.30.450.20">
    <property type="entry name" value="PAS domain"/>
    <property type="match status" value="1"/>
</dbReference>
<dbReference type="GO" id="GO:0030295">
    <property type="term" value="F:protein kinase activator activity"/>
    <property type="evidence" value="ECO:0007669"/>
    <property type="project" value="TreeGrafter"/>
</dbReference>